<dbReference type="Gene3D" id="3.40.50.1910">
    <property type="match status" value="1"/>
</dbReference>
<dbReference type="Gene3D" id="3.90.830.10">
    <property type="entry name" value="Syntaxin Binding Protein 1, Chain A, domain 2"/>
    <property type="match status" value="1"/>
</dbReference>
<dbReference type="Pfam" id="PF00995">
    <property type="entry name" value="Sec1"/>
    <property type="match status" value="1"/>
</dbReference>
<feature type="compositionally biased region" description="Polar residues" evidence="2">
    <location>
        <begin position="598"/>
        <end position="615"/>
    </location>
</feature>
<comment type="similarity">
    <text evidence="1">Belongs to the STXBP/unc-18/SEC1 family.</text>
</comment>
<dbReference type="PIRSF" id="PIRSF005715">
    <property type="entry name" value="VPS45_Sec1"/>
    <property type="match status" value="1"/>
</dbReference>
<dbReference type="SUPFAM" id="SSF56815">
    <property type="entry name" value="Sec1/munc18-like (SM) proteins"/>
    <property type="match status" value="1"/>
</dbReference>
<accession>A0A448YUW2</accession>
<evidence type="ECO:0008006" key="5">
    <source>
        <dbReference type="Google" id="ProtNLM"/>
    </source>
</evidence>
<organism evidence="3 4">
    <name type="scientific">Pseudo-nitzschia multistriata</name>
    <dbReference type="NCBI Taxonomy" id="183589"/>
    <lineage>
        <taxon>Eukaryota</taxon>
        <taxon>Sar</taxon>
        <taxon>Stramenopiles</taxon>
        <taxon>Ochrophyta</taxon>
        <taxon>Bacillariophyta</taxon>
        <taxon>Bacillariophyceae</taxon>
        <taxon>Bacillariophycidae</taxon>
        <taxon>Bacillariales</taxon>
        <taxon>Bacillariaceae</taxon>
        <taxon>Pseudo-nitzschia</taxon>
    </lineage>
</organism>
<dbReference type="Gene3D" id="3.40.50.2060">
    <property type="match status" value="1"/>
</dbReference>
<dbReference type="Gene3D" id="1.25.40.60">
    <property type="match status" value="1"/>
</dbReference>
<feature type="region of interest" description="Disordered" evidence="2">
    <location>
        <begin position="641"/>
        <end position="690"/>
    </location>
</feature>
<dbReference type="InterPro" id="IPR043154">
    <property type="entry name" value="Sec-1-like_dom1"/>
</dbReference>
<keyword evidence="4" id="KW-1185">Reference proteome</keyword>
<evidence type="ECO:0000313" key="3">
    <source>
        <dbReference type="EMBL" id="VEU33572.1"/>
    </source>
</evidence>
<reference evidence="3 4" key="1">
    <citation type="submission" date="2019-01" db="EMBL/GenBank/DDBJ databases">
        <authorList>
            <person name="Ferrante I. M."/>
        </authorList>
    </citation>
    <scope>NUCLEOTIDE SEQUENCE [LARGE SCALE GENOMIC DNA]</scope>
    <source>
        <strain evidence="3 4">B856</strain>
    </source>
</reference>
<sequence length="743" mass="82446">MSSARRPGASARKKGASAFASGGSARPSSRPTSSSSSSSRPHTSSSSSRPYTSSRPTSSSTSRPTSSSSSRPTSKSQHKSSSSGSGPRRGSGRTSREAHVPGGAKQEPQRGLMEMVHKRFTEDVFNTAAKAHPGWKVLIVDEPGMKVVSSAVGMYDIMEQQVSVVESLEKKRAPFKHMGAVYIISPTQDSIRRLLEDYEDKKKVLYGDAVFLYFLAPVPKIWMEDLKQCKQLVKRLKAMAEINVDFLVREQRAFVLDMKDPFVSLFQGNGMKAVELKSAQKLVTLCATLNEYPYIRYKQNSNICSGIASIFKMKMDEFVGNNPGWWYHGSGNCPSRNSERDRSTLLLLDRSNDCLTPLMHDFNYQAMVNDLLHVEGDKITYKADSKENPKKKEEKDVLLNEKDKLWVELRGDHVAKVIEILTNRISEIQNSSTSMVARKDKKSSNMTLAQLASALKDLPEYQEVTAKLYQHMHLAHECMDEFKKAGLLELSDLEQTLATGKDEDDRNTKLSDTISRCEADLIRIREPTDRLRLVLIAIISQNGLTSGDKERLLRAAQLGRPELQTLESLRKIGIKTMNNNPGSSSNEKKGGFLGGLRNRSSSIDSDADNEYTSSRYTPPLKRILKDLVTNQLSTQEYPSVIPMPLASNSSSGLASSARRRGKAESGGKRKGGTDKWGKKTSKDSGPSHYEGGRNILFMVGGLSYAELRVARNIMEKESREIIAGATKFISPDQFIDDLKTLVD</sequence>
<dbReference type="InterPro" id="IPR001619">
    <property type="entry name" value="Sec1-like"/>
</dbReference>
<proteinExistence type="inferred from homology"/>
<feature type="compositionally biased region" description="Low complexity" evidence="2">
    <location>
        <begin position="16"/>
        <end position="88"/>
    </location>
</feature>
<evidence type="ECO:0000256" key="2">
    <source>
        <dbReference type="SAM" id="MobiDB-lite"/>
    </source>
</evidence>
<evidence type="ECO:0000256" key="1">
    <source>
        <dbReference type="ARBA" id="ARBA00009884"/>
    </source>
</evidence>
<dbReference type="InterPro" id="IPR027482">
    <property type="entry name" value="Sec1-like_dom2"/>
</dbReference>
<dbReference type="AlphaFoldDB" id="A0A448YUW2"/>
<dbReference type="EMBL" id="CAACVS010000002">
    <property type="protein sequence ID" value="VEU33572.1"/>
    <property type="molecule type" value="Genomic_DNA"/>
</dbReference>
<dbReference type="Proteomes" id="UP000291116">
    <property type="component" value="Unassembled WGS sequence"/>
</dbReference>
<dbReference type="OrthoDB" id="2228at2759"/>
<feature type="compositionally biased region" description="Polar residues" evidence="2">
    <location>
        <begin position="576"/>
        <end position="585"/>
    </location>
</feature>
<gene>
    <name evidence="3" type="ORF">PSNMU_V1.4_AUG-EV-PASAV3_0001160</name>
</gene>
<feature type="region of interest" description="Disordered" evidence="2">
    <location>
        <begin position="1"/>
        <end position="110"/>
    </location>
</feature>
<feature type="compositionally biased region" description="Low complexity" evidence="2">
    <location>
        <begin position="645"/>
        <end position="656"/>
    </location>
</feature>
<feature type="compositionally biased region" description="Basic and acidic residues" evidence="2">
    <location>
        <begin position="662"/>
        <end position="682"/>
    </location>
</feature>
<name>A0A448YUW2_9STRA</name>
<dbReference type="InterPro" id="IPR036045">
    <property type="entry name" value="Sec1-like_sf"/>
</dbReference>
<dbReference type="GO" id="GO:0016192">
    <property type="term" value="P:vesicle-mediated transport"/>
    <property type="evidence" value="ECO:0007669"/>
    <property type="project" value="InterPro"/>
</dbReference>
<protein>
    <recommendedName>
        <fullName evidence="5">Sec1-like protein</fullName>
    </recommendedName>
</protein>
<dbReference type="InterPro" id="IPR043127">
    <property type="entry name" value="Sec-1-like_dom3a"/>
</dbReference>
<feature type="region of interest" description="Disordered" evidence="2">
    <location>
        <begin position="575"/>
        <end position="615"/>
    </location>
</feature>
<evidence type="ECO:0000313" key="4">
    <source>
        <dbReference type="Proteomes" id="UP000291116"/>
    </source>
</evidence>
<dbReference type="PANTHER" id="PTHR11679">
    <property type="entry name" value="VESICLE PROTEIN SORTING-ASSOCIATED"/>
    <property type="match status" value="1"/>
</dbReference>